<comment type="cofactor">
    <cofactor evidence="2">
        <name>Zn(2+)</name>
        <dbReference type="ChEBI" id="CHEBI:29105"/>
    </cofactor>
    <text evidence="2">Binds 1 zinc ion per subunit.</text>
</comment>
<comment type="similarity">
    <text evidence="3">Belongs to the neutral ceramidase family.</text>
</comment>
<feature type="domain" description="Neutral/alkaline non-lysosomal ceramidase N-terminal" evidence="4">
    <location>
        <begin position="2"/>
        <end position="79"/>
    </location>
</feature>
<evidence type="ECO:0000256" key="3">
    <source>
        <dbReference type="RuleBase" id="RU366019"/>
    </source>
</evidence>
<dbReference type="Proteomes" id="UP000326354">
    <property type="component" value="Chromosome"/>
</dbReference>
<keyword evidence="2" id="KW-0479">Metal-binding</keyword>
<gene>
    <name evidence="5" type="ORF">UABAM_05610</name>
</gene>
<dbReference type="GO" id="GO:0042759">
    <property type="term" value="P:long-chain fatty acid biosynthetic process"/>
    <property type="evidence" value="ECO:0007669"/>
    <property type="project" value="TreeGrafter"/>
</dbReference>
<feature type="binding site" evidence="2">
    <location>
        <position position="28"/>
    </location>
    <ligand>
        <name>Zn(2+)</name>
        <dbReference type="ChEBI" id="CHEBI:29105"/>
    </ligand>
</feature>
<dbReference type="InterPro" id="IPR006823">
    <property type="entry name" value="Ceramidase_alk"/>
</dbReference>
<evidence type="ECO:0000313" key="6">
    <source>
        <dbReference type="Proteomes" id="UP000326354"/>
    </source>
</evidence>
<feature type="binding site" evidence="2">
    <location>
        <position position="228"/>
    </location>
    <ligand>
        <name>Zn(2+)</name>
        <dbReference type="ChEBI" id="CHEBI:29105"/>
    </ligand>
</feature>
<sequence length="454" mass="51239">MDAELSLIHCREIATNKTIAAAGFFAVHPTVMGAKTEVYHADLFGIATQIAEQHLQKKEDAQPIVALFNGAEGDISPNWEKRDRRNAMLLGEKLAHGLTHLLDEPQQNIANTDIQYRFENINLVKRCFQLKNIERCTAEKPSVGVATLGGATDGRSRLHSFLWREHVKGTRNEQQGTKQPPNNPLRMELPFIARFVLDSLMGQIVPPKDCPLGVYQLGDIVLATLPGEFTTTQGSRIRQAIAKEIPGKVLTIGLANEYISYFTTPEEYEVQHYEGASTLYGPFSGVFIEKELQRIAINKDATPKRTTSKKYAYHPGPHRKFQLQDIGSEPYLLDSGLGNLVQDLESGKPMRNYPQFTWNDILPPWPPKPQQHVTPYVKIQVQKEGKWSDFKIDGVAENDRGIHFVTILLKATGKDSKWGVIWMPTSKMKIDLPLRFCVKKIDGQQVYSRIFSYN</sequence>
<evidence type="ECO:0000259" key="4">
    <source>
        <dbReference type="Pfam" id="PF04734"/>
    </source>
</evidence>
<dbReference type="PANTHER" id="PTHR12670">
    <property type="entry name" value="CERAMIDASE"/>
    <property type="match status" value="1"/>
</dbReference>
<proteinExistence type="inferred from homology"/>
<dbReference type="GO" id="GO:0046512">
    <property type="term" value="P:sphingosine biosynthetic process"/>
    <property type="evidence" value="ECO:0007669"/>
    <property type="project" value="TreeGrafter"/>
</dbReference>
<dbReference type="GO" id="GO:0046872">
    <property type="term" value="F:metal ion binding"/>
    <property type="evidence" value="ECO:0007669"/>
    <property type="project" value="UniProtKB-KW"/>
</dbReference>
<dbReference type="RefSeq" id="WP_151971234.1">
    <property type="nucleotide sequence ID" value="NZ_AP019860.1"/>
</dbReference>
<comment type="catalytic activity">
    <reaction evidence="3">
        <text>an N-acylsphing-4-enine + H2O = sphing-4-enine + a fatty acid</text>
        <dbReference type="Rhea" id="RHEA:20856"/>
        <dbReference type="ChEBI" id="CHEBI:15377"/>
        <dbReference type="ChEBI" id="CHEBI:28868"/>
        <dbReference type="ChEBI" id="CHEBI:52639"/>
        <dbReference type="ChEBI" id="CHEBI:57756"/>
        <dbReference type="EC" id="3.5.1.23"/>
    </reaction>
</comment>
<dbReference type="AlphaFoldDB" id="A0A5S9IT13"/>
<keyword evidence="3" id="KW-0746">Sphingolipid metabolism</keyword>
<organism evidence="5 6">
    <name type="scientific">Uabimicrobium amorphum</name>
    <dbReference type="NCBI Taxonomy" id="2596890"/>
    <lineage>
        <taxon>Bacteria</taxon>
        <taxon>Pseudomonadati</taxon>
        <taxon>Planctomycetota</taxon>
        <taxon>Candidatus Uabimicrobiia</taxon>
        <taxon>Candidatus Uabimicrobiales</taxon>
        <taxon>Candidatus Uabimicrobiaceae</taxon>
        <taxon>Candidatus Uabimicrobium</taxon>
    </lineage>
</organism>
<name>A0A5S9IT13_UABAM</name>
<dbReference type="GO" id="GO:0005576">
    <property type="term" value="C:extracellular region"/>
    <property type="evidence" value="ECO:0007669"/>
    <property type="project" value="TreeGrafter"/>
</dbReference>
<reference evidence="5 6" key="1">
    <citation type="submission" date="2019-08" db="EMBL/GenBank/DDBJ databases">
        <title>Complete genome sequence of Candidatus Uab amorphum.</title>
        <authorList>
            <person name="Shiratori T."/>
            <person name="Suzuki S."/>
            <person name="Kakizawa Y."/>
            <person name="Ishida K."/>
        </authorList>
    </citation>
    <scope>NUCLEOTIDE SEQUENCE [LARGE SCALE GENOMIC DNA]</scope>
    <source>
        <strain evidence="5 6">SRT547</strain>
    </source>
</reference>
<keyword evidence="3" id="KW-0443">Lipid metabolism</keyword>
<dbReference type="GO" id="GO:0016020">
    <property type="term" value="C:membrane"/>
    <property type="evidence" value="ECO:0007669"/>
    <property type="project" value="GOC"/>
</dbReference>
<dbReference type="EMBL" id="AP019860">
    <property type="protein sequence ID" value="BBM87207.1"/>
    <property type="molecule type" value="Genomic_DNA"/>
</dbReference>
<dbReference type="PANTHER" id="PTHR12670:SF1">
    <property type="entry name" value="NEUTRAL CERAMIDASE"/>
    <property type="match status" value="1"/>
</dbReference>
<dbReference type="EC" id="3.5.1.23" evidence="3"/>
<evidence type="ECO:0000313" key="5">
    <source>
        <dbReference type="EMBL" id="BBM87207.1"/>
    </source>
</evidence>
<dbReference type="GO" id="GO:0046514">
    <property type="term" value="P:ceramide catabolic process"/>
    <property type="evidence" value="ECO:0007669"/>
    <property type="project" value="InterPro"/>
</dbReference>
<evidence type="ECO:0000256" key="1">
    <source>
        <dbReference type="PIRSR" id="PIRSR606823-1"/>
    </source>
</evidence>
<dbReference type="GO" id="GO:0017040">
    <property type="term" value="F:N-acylsphingosine amidohydrolase activity"/>
    <property type="evidence" value="ECO:0007669"/>
    <property type="project" value="UniProtKB-UniRule"/>
</dbReference>
<dbReference type="OrthoDB" id="240932at2"/>
<protein>
    <recommendedName>
        <fullName evidence="3">Neutral ceramidase</fullName>
        <ecNumber evidence="3">3.5.1.23</ecNumber>
    </recommendedName>
</protein>
<keyword evidence="6" id="KW-1185">Reference proteome</keyword>
<keyword evidence="2" id="KW-0862">Zinc</keyword>
<dbReference type="InterPro" id="IPR031329">
    <property type="entry name" value="NEUT/ALK_ceramidase_N"/>
</dbReference>
<feature type="active site" description="Nucleophile" evidence="1">
    <location>
        <position position="76"/>
    </location>
</feature>
<evidence type="ECO:0000256" key="2">
    <source>
        <dbReference type="PIRSR" id="PIRSR606823-2"/>
    </source>
</evidence>
<feature type="binding site" evidence="2">
    <location>
        <position position="261"/>
    </location>
    <ligand>
        <name>Zn(2+)</name>
        <dbReference type="ChEBI" id="CHEBI:29105"/>
    </ligand>
</feature>
<dbReference type="KEGG" id="uam:UABAM_05610"/>
<feature type="domain" description="Neutral/alkaline non-lysosomal ceramidase N-terminal" evidence="4">
    <location>
        <begin position="85"/>
        <end position="283"/>
    </location>
</feature>
<accession>A0A5S9IT13</accession>
<keyword evidence="3" id="KW-0378">Hydrolase</keyword>
<dbReference type="Pfam" id="PF04734">
    <property type="entry name" value="Ceramidase_alk"/>
    <property type="match status" value="2"/>
</dbReference>